<dbReference type="PROSITE" id="PS50256">
    <property type="entry name" value="PIR_REPEAT_2"/>
    <property type="match status" value="1"/>
</dbReference>
<evidence type="ECO:0000256" key="3">
    <source>
        <dbReference type="SAM" id="MobiDB-lite"/>
    </source>
</evidence>
<keyword evidence="1 4" id="KW-0732">Signal</keyword>
<dbReference type="AlphaFoldDB" id="A0A6G1KHU0"/>
<keyword evidence="2" id="KW-0677">Repeat</keyword>
<sequence>MRTTFVALALAATALAKPMPAASSPPGCSDTKSGIFQISVVNATTSPKRDVGKRQLAGVLTLSLNGGVLKDQAGRTGYIASNYQFQFDNPPQHNAISTSGYSLCSNNSLALGSSAVFYQCYTGGFYNLYDRHWAAQCSPIYLVASTPSSGAPAASQISDGQPHASTAVHVSQISDGQPQASTAIRVSQISDGQPQAPTRAPVTQISDGQPQAPTHAPVTQISDGQPHAPAITSTTPPYRSSAPVTQISDGQPHAPVTTGTVPASRTGALSSSVPKFTGAAATPVYGIGALAAGVVGGVVMML</sequence>
<dbReference type="GO" id="GO:0031505">
    <property type="term" value="P:fungal-type cell wall organization"/>
    <property type="evidence" value="ECO:0007669"/>
    <property type="project" value="TreeGrafter"/>
</dbReference>
<dbReference type="Proteomes" id="UP000799428">
    <property type="component" value="Unassembled WGS sequence"/>
</dbReference>
<dbReference type="Pfam" id="PF22799">
    <property type="entry name" value="PIR1-like_C"/>
    <property type="match status" value="1"/>
</dbReference>
<feature type="domain" description="Cell wall mannoprotein PIR1-like C-terminal" evidence="5">
    <location>
        <begin position="67"/>
        <end position="140"/>
    </location>
</feature>
<feature type="chain" id="PRO_5026225611" description="Cell wall mannoprotein PIR1-like C-terminal domain-containing protein" evidence="4">
    <location>
        <begin position="17"/>
        <end position="302"/>
    </location>
</feature>
<dbReference type="GO" id="GO:0009277">
    <property type="term" value="C:fungal-type cell wall"/>
    <property type="evidence" value="ECO:0007669"/>
    <property type="project" value="TreeGrafter"/>
</dbReference>
<dbReference type="InterPro" id="IPR051153">
    <property type="entry name" value="Yeast_CWMannoprotein_PIR"/>
</dbReference>
<protein>
    <recommendedName>
        <fullName evidence="5">Cell wall mannoprotein PIR1-like C-terminal domain-containing protein</fullName>
    </recommendedName>
</protein>
<dbReference type="Pfam" id="PF00399">
    <property type="entry name" value="PIR"/>
    <property type="match status" value="4"/>
</dbReference>
<dbReference type="PANTHER" id="PTHR47254:SF2">
    <property type="entry name" value="COVALENTLY-LINKED CELL WALL PROTEIN"/>
    <property type="match status" value="1"/>
</dbReference>
<dbReference type="EMBL" id="MU005766">
    <property type="protein sequence ID" value="KAF2712115.1"/>
    <property type="molecule type" value="Genomic_DNA"/>
</dbReference>
<keyword evidence="7" id="KW-1185">Reference proteome</keyword>
<reference evidence="6" key="1">
    <citation type="journal article" date="2020" name="Stud. Mycol.">
        <title>101 Dothideomycetes genomes: a test case for predicting lifestyles and emergence of pathogens.</title>
        <authorList>
            <person name="Haridas S."/>
            <person name="Albert R."/>
            <person name="Binder M."/>
            <person name="Bloem J."/>
            <person name="Labutti K."/>
            <person name="Salamov A."/>
            <person name="Andreopoulos B."/>
            <person name="Baker S."/>
            <person name="Barry K."/>
            <person name="Bills G."/>
            <person name="Bluhm B."/>
            <person name="Cannon C."/>
            <person name="Castanera R."/>
            <person name="Culley D."/>
            <person name="Daum C."/>
            <person name="Ezra D."/>
            <person name="Gonzalez J."/>
            <person name="Henrissat B."/>
            <person name="Kuo A."/>
            <person name="Liang C."/>
            <person name="Lipzen A."/>
            <person name="Lutzoni F."/>
            <person name="Magnuson J."/>
            <person name="Mondo S."/>
            <person name="Nolan M."/>
            <person name="Ohm R."/>
            <person name="Pangilinan J."/>
            <person name="Park H.-J."/>
            <person name="Ramirez L."/>
            <person name="Alfaro M."/>
            <person name="Sun H."/>
            <person name="Tritt A."/>
            <person name="Yoshinaga Y."/>
            <person name="Zwiers L.-H."/>
            <person name="Turgeon B."/>
            <person name="Goodwin S."/>
            <person name="Spatafora J."/>
            <person name="Crous P."/>
            <person name="Grigoriev I."/>
        </authorList>
    </citation>
    <scope>NUCLEOTIDE SEQUENCE</scope>
    <source>
        <strain evidence="6">CBS 279.74</strain>
    </source>
</reference>
<evidence type="ECO:0000256" key="1">
    <source>
        <dbReference type="ARBA" id="ARBA00022729"/>
    </source>
</evidence>
<feature type="compositionally biased region" description="Polar residues" evidence="3">
    <location>
        <begin position="231"/>
        <end position="249"/>
    </location>
</feature>
<feature type="signal peptide" evidence="4">
    <location>
        <begin position="1"/>
        <end position="16"/>
    </location>
</feature>
<dbReference type="OrthoDB" id="5415592at2759"/>
<proteinExistence type="predicted"/>
<organism evidence="6 7">
    <name type="scientific">Pleomassaria siparia CBS 279.74</name>
    <dbReference type="NCBI Taxonomy" id="1314801"/>
    <lineage>
        <taxon>Eukaryota</taxon>
        <taxon>Fungi</taxon>
        <taxon>Dikarya</taxon>
        <taxon>Ascomycota</taxon>
        <taxon>Pezizomycotina</taxon>
        <taxon>Dothideomycetes</taxon>
        <taxon>Pleosporomycetidae</taxon>
        <taxon>Pleosporales</taxon>
        <taxon>Pleomassariaceae</taxon>
        <taxon>Pleomassaria</taxon>
    </lineage>
</organism>
<dbReference type="PANTHER" id="PTHR47254">
    <property type="entry name" value="CELL WALL MANNOPROTEIN CIS3-RELATED"/>
    <property type="match status" value="1"/>
</dbReference>
<evidence type="ECO:0000256" key="4">
    <source>
        <dbReference type="SAM" id="SignalP"/>
    </source>
</evidence>
<dbReference type="InterPro" id="IPR000420">
    <property type="entry name" value="Yeast_PIR_rpt"/>
</dbReference>
<evidence type="ECO:0000313" key="7">
    <source>
        <dbReference type="Proteomes" id="UP000799428"/>
    </source>
</evidence>
<feature type="region of interest" description="Disordered" evidence="3">
    <location>
        <begin position="151"/>
        <end position="265"/>
    </location>
</feature>
<evidence type="ECO:0000259" key="5">
    <source>
        <dbReference type="Pfam" id="PF22799"/>
    </source>
</evidence>
<feature type="compositionally biased region" description="Polar residues" evidence="3">
    <location>
        <begin position="168"/>
        <end position="223"/>
    </location>
</feature>
<evidence type="ECO:0000313" key="6">
    <source>
        <dbReference type="EMBL" id="KAF2712115.1"/>
    </source>
</evidence>
<evidence type="ECO:0000256" key="2">
    <source>
        <dbReference type="ARBA" id="ARBA00022737"/>
    </source>
</evidence>
<dbReference type="GO" id="GO:0005199">
    <property type="term" value="F:structural constituent of cell wall"/>
    <property type="evidence" value="ECO:0007669"/>
    <property type="project" value="InterPro"/>
</dbReference>
<dbReference type="InterPro" id="IPR054508">
    <property type="entry name" value="PIR1-like_C"/>
</dbReference>
<name>A0A6G1KHU0_9PLEO</name>
<gene>
    <name evidence="6" type="ORF">K504DRAFT_479872</name>
</gene>
<accession>A0A6G1KHU0</accession>